<accession>A0AAX1C493</accession>
<evidence type="ECO:0000313" key="1">
    <source>
        <dbReference type="EMBL" id="PWD71819.1"/>
    </source>
</evidence>
<evidence type="ECO:0000313" key="2">
    <source>
        <dbReference type="Proteomes" id="UP000245055"/>
    </source>
</evidence>
<reference evidence="1 2" key="1">
    <citation type="submission" date="2018-05" db="EMBL/GenBank/DDBJ databases">
        <title>Genomic diversity of pathogens causing Blackleg of Potato in Pakistan.</title>
        <authorList>
            <person name="Sarfraz S."/>
            <person name="Riaz K."/>
            <person name="Oulghazi S."/>
            <person name="Cigna J."/>
            <person name="Sahi S.T."/>
            <person name="Khan S.H."/>
            <person name="Hameed A."/>
            <person name="Faure D."/>
        </authorList>
    </citation>
    <scope>NUCLEOTIDE SEQUENCE [LARGE SCALE GENOMIC DNA]</scope>
    <source>
        <strain evidence="1 2">SS70</strain>
    </source>
</reference>
<dbReference type="Proteomes" id="UP000245055">
    <property type="component" value="Unassembled WGS sequence"/>
</dbReference>
<proteinExistence type="predicted"/>
<dbReference type="AlphaFoldDB" id="A0AAX1C493"/>
<organism evidence="1 2">
    <name type="scientific">Dickeya dianthicola</name>
    <dbReference type="NCBI Taxonomy" id="204039"/>
    <lineage>
        <taxon>Bacteria</taxon>
        <taxon>Pseudomonadati</taxon>
        <taxon>Pseudomonadota</taxon>
        <taxon>Gammaproteobacteria</taxon>
        <taxon>Enterobacterales</taxon>
        <taxon>Pectobacteriaceae</taxon>
        <taxon>Dickeya</taxon>
    </lineage>
</organism>
<protein>
    <submittedName>
        <fullName evidence="1">Uncharacterized protein</fullName>
    </submittedName>
</protein>
<dbReference type="EMBL" id="QESZ01000021">
    <property type="protein sequence ID" value="PWD71819.1"/>
    <property type="molecule type" value="Genomic_DNA"/>
</dbReference>
<sequence>MLANMLNVMVFYPFLREVRLLNSILMLNMVIHQYVKYMVKLYQLGQRKGYVINGCIAIKKVCAQ</sequence>
<name>A0AAX1C493_9GAMM</name>
<comment type="caution">
    <text evidence="1">The sequence shown here is derived from an EMBL/GenBank/DDBJ whole genome shotgun (WGS) entry which is preliminary data.</text>
</comment>
<gene>
    <name evidence="1" type="ORF">DF213_15455</name>
</gene>